<comment type="caution">
    <text evidence="2">The sequence shown here is derived from an EMBL/GenBank/DDBJ whole genome shotgun (WGS) entry which is preliminary data.</text>
</comment>
<reference evidence="2" key="2">
    <citation type="submission" date="2020-02" db="EMBL/GenBank/DDBJ databases">
        <authorList>
            <person name="Gilchrist C.L.M."/>
            <person name="Chooi Y.-H."/>
        </authorList>
    </citation>
    <scope>NUCLEOTIDE SEQUENCE</scope>
    <source>
        <strain evidence="2">MST-FP2251</strain>
    </source>
</reference>
<dbReference type="AlphaFoldDB" id="A0AAD4CUR2"/>
<dbReference type="EMBL" id="VCAU01000009">
    <property type="protein sequence ID" value="KAF9893086.1"/>
    <property type="molecule type" value="Genomic_DNA"/>
</dbReference>
<dbReference type="Proteomes" id="UP001194746">
    <property type="component" value="Unassembled WGS sequence"/>
</dbReference>
<keyword evidence="3" id="KW-1185">Reference proteome</keyword>
<evidence type="ECO:0000313" key="3">
    <source>
        <dbReference type="Proteomes" id="UP001194746"/>
    </source>
</evidence>
<accession>A0AAD4CUR2</accession>
<evidence type="ECO:0000256" key="1">
    <source>
        <dbReference type="SAM" id="MobiDB-lite"/>
    </source>
</evidence>
<protein>
    <submittedName>
        <fullName evidence="2">Uncharacterized protein</fullName>
    </submittedName>
</protein>
<gene>
    <name evidence="2" type="ORF">FE257_012497</name>
</gene>
<reference evidence="2" key="1">
    <citation type="journal article" date="2019" name="Beilstein J. Org. Chem.">
        <title>Nanangenines: drimane sesquiterpenoids as the dominant metabolite cohort of a novel Australian fungus, Aspergillus nanangensis.</title>
        <authorList>
            <person name="Lacey H.J."/>
            <person name="Gilchrist C.L.M."/>
            <person name="Crombie A."/>
            <person name="Kalaitzis J.A."/>
            <person name="Vuong D."/>
            <person name="Rutledge P.J."/>
            <person name="Turner P."/>
            <person name="Pitt J.I."/>
            <person name="Lacey E."/>
            <person name="Chooi Y.H."/>
            <person name="Piggott A.M."/>
        </authorList>
    </citation>
    <scope>NUCLEOTIDE SEQUENCE</scope>
    <source>
        <strain evidence="2">MST-FP2251</strain>
    </source>
</reference>
<organism evidence="2 3">
    <name type="scientific">Aspergillus nanangensis</name>
    <dbReference type="NCBI Taxonomy" id="2582783"/>
    <lineage>
        <taxon>Eukaryota</taxon>
        <taxon>Fungi</taxon>
        <taxon>Dikarya</taxon>
        <taxon>Ascomycota</taxon>
        <taxon>Pezizomycotina</taxon>
        <taxon>Eurotiomycetes</taxon>
        <taxon>Eurotiomycetidae</taxon>
        <taxon>Eurotiales</taxon>
        <taxon>Aspergillaceae</taxon>
        <taxon>Aspergillus</taxon>
        <taxon>Aspergillus subgen. Circumdati</taxon>
    </lineage>
</organism>
<name>A0AAD4CUR2_ASPNN</name>
<evidence type="ECO:0000313" key="2">
    <source>
        <dbReference type="EMBL" id="KAF9893086.1"/>
    </source>
</evidence>
<proteinExistence type="predicted"/>
<feature type="region of interest" description="Disordered" evidence="1">
    <location>
        <begin position="145"/>
        <end position="166"/>
    </location>
</feature>
<sequence length="166" mass="17964">MKVTNEIAQVTTTLMTIYAKYRCENRPRRPRGADLVLLEACMRRLLICRGEIPDDSARLPEDPWELFLSEFGPVCYSSRVVASICVNGTGEGCVPVMPSILVSSASSASASASSDSSSSLGACMEEVHQEAQGGDTCRHVRFAPLATPSRQEMGGGESRPIPRWTP</sequence>